<keyword evidence="15" id="KW-0479">Metal-binding</keyword>
<evidence type="ECO:0000256" key="4">
    <source>
        <dbReference type="ARBA" id="ARBA00022692"/>
    </source>
</evidence>
<feature type="transmembrane region" description="Helical" evidence="16">
    <location>
        <begin position="218"/>
        <end position="239"/>
    </location>
</feature>
<dbReference type="PROSITE" id="PS50267">
    <property type="entry name" value="NA_NEUROTRAN_SYMP_3"/>
    <property type="match status" value="1"/>
</dbReference>
<dbReference type="PRINTS" id="PR00176">
    <property type="entry name" value="NANEUSMPORT"/>
</dbReference>
<evidence type="ECO:0000256" key="10">
    <source>
        <dbReference type="ARBA" id="ARBA00023136"/>
    </source>
</evidence>
<keyword evidence="5" id="KW-0769">Symport</keyword>
<feature type="transmembrane region" description="Helical" evidence="16">
    <location>
        <begin position="110"/>
        <end position="133"/>
    </location>
</feature>
<dbReference type="GO" id="GO:0046872">
    <property type="term" value="F:metal ion binding"/>
    <property type="evidence" value="ECO:0007669"/>
    <property type="project" value="UniProtKB-KW"/>
</dbReference>
<accession>A0AAW2HKQ5</accession>
<feature type="transmembrane region" description="Helical" evidence="16">
    <location>
        <begin position="499"/>
        <end position="520"/>
    </location>
</feature>
<feature type="transmembrane region" description="Helical" evidence="16">
    <location>
        <begin position="70"/>
        <end position="89"/>
    </location>
</feature>
<organism evidence="17">
    <name type="scientific">Menopon gallinae</name>
    <name type="common">poultry shaft louse</name>
    <dbReference type="NCBI Taxonomy" id="328185"/>
    <lineage>
        <taxon>Eukaryota</taxon>
        <taxon>Metazoa</taxon>
        <taxon>Ecdysozoa</taxon>
        <taxon>Arthropoda</taxon>
        <taxon>Hexapoda</taxon>
        <taxon>Insecta</taxon>
        <taxon>Pterygota</taxon>
        <taxon>Neoptera</taxon>
        <taxon>Paraneoptera</taxon>
        <taxon>Psocodea</taxon>
        <taxon>Troctomorpha</taxon>
        <taxon>Phthiraptera</taxon>
        <taxon>Amblycera</taxon>
        <taxon>Menoponidae</taxon>
        <taxon>Menopon</taxon>
    </lineage>
</organism>
<dbReference type="InterPro" id="IPR037272">
    <property type="entry name" value="SNS_sf"/>
</dbReference>
<evidence type="ECO:0000256" key="12">
    <source>
        <dbReference type="ARBA" id="ARBA00023201"/>
    </source>
</evidence>
<evidence type="ECO:0000256" key="1">
    <source>
        <dbReference type="ARBA" id="ARBA00004141"/>
    </source>
</evidence>
<dbReference type="GO" id="GO:0015179">
    <property type="term" value="F:L-amino acid transmembrane transporter activity"/>
    <property type="evidence" value="ECO:0007669"/>
    <property type="project" value="TreeGrafter"/>
</dbReference>
<evidence type="ECO:0000256" key="14">
    <source>
        <dbReference type="ARBA" id="ARBA00040215"/>
    </source>
</evidence>
<evidence type="ECO:0000256" key="8">
    <source>
        <dbReference type="ARBA" id="ARBA00023053"/>
    </source>
</evidence>
<keyword evidence="11" id="KW-0325">Glycoprotein</keyword>
<reference evidence="17" key="1">
    <citation type="journal article" date="2024" name="Gigascience">
        <title>Chromosome-level genome of the poultry shaft louse Menopon gallinae provides insight into the host-switching and adaptive evolution of parasitic lice.</title>
        <authorList>
            <person name="Xu Y."/>
            <person name="Ma L."/>
            <person name="Liu S."/>
            <person name="Liang Y."/>
            <person name="Liu Q."/>
            <person name="He Z."/>
            <person name="Tian L."/>
            <person name="Duan Y."/>
            <person name="Cai W."/>
            <person name="Li H."/>
            <person name="Song F."/>
        </authorList>
    </citation>
    <scope>NUCLEOTIDE SEQUENCE</scope>
    <source>
        <strain evidence="17">Cailab_2023a</strain>
    </source>
</reference>
<dbReference type="GO" id="GO:0005886">
    <property type="term" value="C:plasma membrane"/>
    <property type="evidence" value="ECO:0007669"/>
    <property type="project" value="TreeGrafter"/>
</dbReference>
<feature type="transmembrane region" description="Helical" evidence="16">
    <location>
        <begin position="189"/>
        <end position="206"/>
    </location>
</feature>
<comment type="similarity">
    <text evidence="2">Belongs to the sodium:neurotransmitter symporter (SNF) (TC 2.A.22) family.</text>
</comment>
<dbReference type="SUPFAM" id="SSF161070">
    <property type="entry name" value="SNF-like"/>
    <property type="match status" value="1"/>
</dbReference>
<gene>
    <name evidence="17" type="ORF">PYX00_007924</name>
</gene>
<comment type="function">
    <text evidence="13">Unusual broad substrate spectrum amino acid:sodium cotransporter that promotes absorption of the D isomers of essential amino acids. Neutral amino acids are the preferred substrates, especially methionine and phenylalanine.</text>
</comment>
<comment type="subcellular location">
    <subcellularLocation>
        <location evidence="1">Membrane</location>
        <topology evidence="1">Multi-pass membrane protein</topology>
    </subcellularLocation>
</comment>
<dbReference type="EMBL" id="JARGDH010000004">
    <property type="protein sequence ID" value="KAL0270545.1"/>
    <property type="molecule type" value="Genomic_DNA"/>
</dbReference>
<keyword evidence="6" id="KW-0029">Amino-acid transport</keyword>
<evidence type="ECO:0000256" key="2">
    <source>
        <dbReference type="ARBA" id="ARBA00006459"/>
    </source>
</evidence>
<feature type="binding site" evidence="15">
    <location>
        <position position="56"/>
    </location>
    <ligand>
        <name>Na(+)</name>
        <dbReference type="ChEBI" id="CHEBI:29101"/>
        <label>1</label>
    </ligand>
</feature>
<keyword evidence="3" id="KW-0813">Transport</keyword>
<dbReference type="EMBL" id="JARGDH010000004">
    <property type="protein sequence ID" value="KAL0270547.1"/>
    <property type="molecule type" value="Genomic_DNA"/>
</dbReference>
<keyword evidence="4 16" id="KW-0812">Transmembrane</keyword>
<feature type="transmembrane region" description="Helical" evidence="16">
    <location>
        <begin position="402"/>
        <end position="423"/>
    </location>
</feature>
<dbReference type="AlphaFoldDB" id="A0AAW2HKQ5"/>
<keyword evidence="8 15" id="KW-0915">Sodium</keyword>
<name>A0AAW2HKQ5_9NEOP</name>
<dbReference type="InterPro" id="IPR000175">
    <property type="entry name" value="Na/ntran_symport"/>
</dbReference>
<evidence type="ECO:0000256" key="6">
    <source>
        <dbReference type="ARBA" id="ARBA00022970"/>
    </source>
</evidence>
<evidence type="ECO:0000256" key="3">
    <source>
        <dbReference type="ARBA" id="ARBA00022448"/>
    </source>
</evidence>
<evidence type="ECO:0000256" key="7">
    <source>
        <dbReference type="ARBA" id="ARBA00022989"/>
    </source>
</evidence>
<dbReference type="PANTHER" id="PTHR11616">
    <property type="entry name" value="SODIUM/CHLORIDE DEPENDENT TRANSPORTER"/>
    <property type="match status" value="1"/>
</dbReference>
<evidence type="ECO:0000256" key="11">
    <source>
        <dbReference type="ARBA" id="ARBA00023180"/>
    </source>
</evidence>
<keyword evidence="12" id="KW-0739">Sodium transport</keyword>
<proteinExistence type="inferred from homology"/>
<evidence type="ECO:0000256" key="13">
    <source>
        <dbReference type="ARBA" id="ARBA00037785"/>
    </source>
</evidence>
<keyword evidence="7 16" id="KW-1133">Transmembrane helix</keyword>
<evidence type="ECO:0000256" key="5">
    <source>
        <dbReference type="ARBA" id="ARBA00022847"/>
    </source>
</evidence>
<dbReference type="PANTHER" id="PTHR11616:SF321">
    <property type="entry name" value="SODIUM-DEPENDENT NUTRIENT AMINO ACID TRANSPORTER 1-RELATED"/>
    <property type="match status" value="1"/>
</dbReference>
<feature type="transmembrane region" description="Helical" evidence="16">
    <location>
        <begin position="358"/>
        <end position="390"/>
    </location>
</feature>
<dbReference type="Pfam" id="PF00209">
    <property type="entry name" value="SNF"/>
    <property type="match status" value="1"/>
</dbReference>
<protein>
    <recommendedName>
        <fullName evidence="14">Sodium-dependent nutrient amino acid transporter 1</fullName>
    </recommendedName>
</protein>
<evidence type="ECO:0000313" key="17">
    <source>
        <dbReference type="EMBL" id="KAL0270545.1"/>
    </source>
</evidence>
<comment type="caution">
    <text evidence="17">The sequence shown here is derived from an EMBL/GenBank/DDBJ whole genome shotgun (WGS) entry which is preliminary data.</text>
</comment>
<keyword evidence="10 16" id="KW-0472">Membrane</keyword>
<feature type="transmembrane region" description="Helical" evidence="16">
    <location>
        <begin position="468"/>
        <end position="487"/>
    </location>
</feature>
<feature type="transmembrane region" description="Helical" evidence="16">
    <location>
        <begin position="297"/>
        <end position="322"/>
    </location>
</feature>
<dbReference type="GO" id="GO:0089718">
    <property type="term" value="P:amino acid import across plasma membrane"/>
    <property type="evidence" value="ECO:0007669"/>
    <property type="project" value="TreeGrafter"/>
</dbReference>
<evidence type="ECO:0000256" key="15">
    <source>
        <dbReference type="PIRSR" id="PIRSR600175-1"/>
    </source>
</evidence>
<sequence length="585" mass="66887">MESSRVVGLVSHDNVRRPESETTHKKKKKSTYQFYYWSSRRTSLQCYITITLGLPNLLQFTSAVEHYGGVIWIPYMLCIVMIGLPLVIAELALTHYINKEMIQAYEMSPLGLGVFINSLFATFCLTSFIHLFMVNSLSVTCEMEWGPQHNMDTIKSECLQLNGSAKDYCLSAAIQERQEANHMQFQNEWIPYVISTILSFCTFMVNRKGAASLQKYTIILVVVPYFCSGILLILLITLSDATNVMRRCFIVDWPLITDPVIWSICFQRAINGFSIANLGLTFASIHGDFHNDIMVDVVLCFLTQLLGTFIFSFIILGLTGVYNRGLKVLPLSEDFPDFMTLCYWLLHGLLTLPQPVGLWTFFFVTAIMVIAFGELCFMFAAVCDAVISLIPKLRNNTFSVKLFFALAFYLMGIGMISVSIMRLPSLDSSFVTIALLYSLTVFWVYNYQRVCADYQFLMGYKPSVFLQFSWAISPLLLTALLLLTITHEEPFDPMRNNSVLLFGIHVVIYLVIGLVQMLILKKNKENVNIFRANKNWGPADPLLKKSRLIFNSRVITEEHIYRQKLYKRQLAKPYDITNQNIVQMN</sequence>
<feature type="transmembrane region" description="Helical" evidence="16">
    <location>
        <begin position="429"/>
        <end position="447"/>
    </location>
</feature>
<keyword evidence="9" id="KW-0406">Ion transport</keyword>
<dbReference type="GO" id="GO:0005283">
    <property type="term" value="F:amino acid:sodium symporter activity"/>
    <property type="evidence" value="ECO:0007669"/>
    <property type="project" value="TreeGrafter"/>
</dbReference>
<evidence type="ECO:0000256" key="16">
    <source>
        <dbReference type="SAM" id="Phobius"/>
    </source>
</evidence>
<evidence type="ECO:0000256" key="9">
    <source>
        <dbReference type="ARBA" id="ARBA00023065"/>
    </source>
</evidence>